<dbReference type="SUPFAM" id="SSF56672">
    <property type="entry name" value="DNA/RNA polymerases"/>
    <property type="match status" value="1"/>
</dbReference>
<name>A5B5K9_VITVI</name>
<dbReference type="PANTHER" id="PTHR11439">
    <property type="entry name" value="GAG-POL-RELATED RETROTRANSPOSON"/>
    <property type="match status" value="1"/>
</dbReference>
<reference evidence="2" key="1">
    <citation type="journal article" date="2007" name="PLoS ONE">
        <title>The first genome sequence of an elite grapevine cultivar (Pinot noir Vitis vinifera L.): coping with a highly heterozygous genome.</title>
        <authorList>
            <person name="Velasco R."/>
            <person name="Zharkikh A."/>
            <person name="Troggio M."/>
            <person name="Cartwright D.A."/>
            <person name="Cestaro A."/>
            <person name="Pruss D."/>
            <person name="Pindo M."/>
            <person name="FitzGerald L.M."/>
            <person name="Vezzulli S."/>
            <person name="Reid J."/>
            <person name="Malacarne G."/>
            <person name="Iliev D."/>
            <person name="Coppola G."/>
            <person name="Wardell B."/>
            <person name="Micheletti D."/>
            <person name="Macalma T."/>
            <person name="Facci M."/>
            <person name="Mitchell J.T."/>
            <person name="Perazzolli M."/>
            <person name="Eldredge G."/>
            <person name="Gatto P."/>
            <person name="Oyzerski R."/>
            <person name="Moretto M."/>
            <person name="Gutin N."/>
            <person name="Stefanini M."/>
            <person name="Chen Y."/>
            <person name="Segala C."/>
            <person name="Davenport C."/>
            <person name="Dematte L."/>
            <person name="Mraz A."/>
            <person name="Battilana J."/>
            <person name="Stormo K."/>
            <person name="Costa F."/>
            <person name="Tao Q."/>
            <person name="Si-Ammour A."/>
            <person name="Harkins T."/>
            <person name="Lackey A."/>
            <person name="Perbost C."/>
            <person name="Taillon B."/>
            <person name="Stella A."/>
            <person name="Solovyev V."/>
            <person name="Fawcett J.A."/>
            <person name="Sterck L."/>
            <person name="Vandepoele K."/>
            <person name="Grando S.M."/>
            <person name="Toppo S."/>
            <person name="Moser C."/>
            <person name="Lanchbury J."/>
            <person name="Bogden R."/>
            <person name="Skolnick M."/>
            <person name="Sgaramella V."/>
            <person name="Bhatnagar S.K."/>
            <person name="Fontana P."/>
            <person name="Gutin A."/>
            <person name="Van de Peer Y."/>
            <person name="Salamini F."/>
            <person name="Viola R."/>
        </authorList>
    </citation>
    <scope>NUCLEOTIDE SEQUENCE</scope>
</reference>
<accession>A5B5K9</accession>
<dbReference type="PANTHER" id="PTHR11439:SF486">
    <property type="entry name" value="RLK (RECEPTOR-LIKE KINASE) PROTEIN, PUTATIVE-RELATED"/>
    <property type="match status" value="1"/>
</dbReference>
<evidence type="ECO:0000313" key="2">
    <source>
        <dbReference type="EMBL" id="CAN80810.1"/>
    </source>
</evidence>
<evidence type="ECO:0000259" key="1">
    <source>
        <dbReference type="Pfam" id="PF07727"/>
    </source>
</evidence>
<gene>
    <name evidence="2" type="ORF">VITISV_042928</name>
</gene>
<dbReference type="InterPro" id="IPR013103">
    <property type="entry name" value="RVT_2"/>
</dbReference>
<feature type="domain" description="Reverse transcriptase Ty1/copia-type" evidence="1">
    <location>
        <begin position="1"/>
        <end position="142"/>
    </location>
</feature>
<dbReference type="EMBL" id="AM447414">
    <property type="protein sequence ID" value="CAN80810.1"/>
    <property type="molecule type" value="Genomic_DNA"/>
</dbReference>
<dbReference type="Pfam" id="PF07727">
    <property type="entry name" value="RVT_2"/>
    <property type="match status" value="1"/>
</dbReference>
<organism evidence="2">
    <name type="scientific">Vitis vinifera</name>
    <name type="common">Grape</name>
    <dbReference type="NCBI Taxonomy" id="29760"/>
    <lineage>
        <taxon>Eukaryota</taxon>
        <taxon>Viridiplantae</taxon>
        <taxon>Streptophyta</taxon>
        <taxon>Embryophyta</taxon>
        <taxon>Tracheophyta</taxon>
        <taxon>Spermatophyta</taxon>
        <taxon>Magnoliopsida</taxon>
        <taxon>eudicotyledons</taxon>
        <taxon>Gunneridae</taxon>
        <taxon>Pentapetalae</taxon>
        <taxon>rosids</taxon>
        <taxon>Vitales</taxon>
        <taxon>Vitaceae</taxon>
        <taxon>Viteae</taxon>
        <taxon>Vitis</taxon>
    </lineage>
</organism>
<protein>
    <recommendedName>
        <fullName evidence="1">Reverse transcriptase Ty1/copia-type domain-containing protein</fullName>
    </recommendedName>
</protein>
<dbReference type="AlphaFoldDB" id="A5B5K9"/>
<sequence>MDIKSAFLNGIPNEEVYVEQLKGFEDPKFPNYAYRLKKALYGLEQAPRAWYERLTSYLLEKDIKREGVDKTLCIHRSKFEFLVTQIYVDDIGIGATSSDLALSFVEEMKSVFEMSMIMQLKDDIFLCKSKYARELVKKFGLESTKHSRTLMSTTTKLSKDVPGKDVEQKLYRSMIGSLLYLTTSHPDISFSVGTCAIYQANPKESHLTFVKRIICYGLWYPYDFSLLLLDIPMVIGLKM</sequence>
<proteinExistence type="predicted"/>
<dbReference type="InterPro" id="IPR043502">
    <property type="entry name" value="DNA/RNA_pol_sf"/>
</dbReference>